<organism evidence="1 2">
    <name type="scientific">Saprospira grandis (strain Lewin)</name>
    <dbReference type="NCBI Taxonomy" id="984262"/>
    <lineage>
        <taxon>Bacteria</taxon>
        <taxon>Pseudomonadati</taxon>
        <taxon>Bacteroidota</taxon>
        <taxon>Saprospiria</taxon>
        <taxon>Saprospirales</taxon>
        <taxon>Saprospiraceae</taxon>
        <taxon>Saprospira</taxon>
    </lineage>
</organism>
<name>H6L1V7_SAPGL</name>
<accession>H6L1V7</accession>
<dbReference type="RefSeq" id="WP_015693779.1">
    <property type="nucleotide sequence ID" value="NC_016940.1"/>
</dbReference>
<proteinExistence type="predicted"/>
<dbReference type="EMBL" id="CP002831">
    <property type="protein sequence ID" value="AFC26185.1"/>
    <property type="molecule type" value="Genomic_DNA"/>
</dbReference>
<keyword evidence="2" id="KW-1185">Reference proteome</keyword>
<evidence type="ECO:0000313" key="1">
    <source>
        <dbReference type="EMBL" id="AFC26185.1"/>
    </source>
</evidence>
<dbReference type="AlphaFoldDB" id="H6L1V7"/>
<sequence length="232" mass="26691">MKLLKIAILIFSFWGLQCCSSPSGIIYATTANYVLEIVCGNNIAVSHGNVINLNHSSCEDCYIKIKSKKALIATVNGCEKAELRQLVSNNILTSGSLWSSKEQKKISFRRFNGDCNMNLYSIIDLNVGDYNKKFLIKHFEDIVCFGEETKKVKTYSRNSFCANGLLYFVLFDEQLEVYLEKIINNKSSLIKKYEFHSTEPKILISNYDVGEYVMNFYLEGKKKYTYHFYLNN</sequence>
<dbReference type="Proteomes" id="UP000007519">
    <property type="component" value="Chromosome"/>
</dbReference>
<dbReference type="KEGG" id="sgn:SGRA_3460"/>
<dbReference type="HOGENOM" id="CLU_1194216_0_0_10"/>
<reference evidence="1 2" key="1">
    <citation type="journal article" date="2012" name="Stand. Genomic Sci.">
        <title>Complete genome sequencing and analysis of Saprospira grandis str. Lewin, a predatory marine bacterium.</title>
        <authorList>
            <person name="Saw J.H."/>
            <person name="Yuryev A."/>
            <person name="Kanbe M."/>
            <person name="Hou S."/>
            <person name="Young A.G."/>
            <person name="Aizawa S."/>
            <person name="Alam M."/>
        </authorList>
    </citation>
    <scope>NUCLEOTIDE SEQUENCE [LARGE SCALE GENOMIC DNA]</scope>
    <source>
        <strain evidence="1 2">Lewin</strain>
    </source>
</reference>
<evidence type="ECO:0000313" key="2">
    <source>
        <dbReference type="Proteomes" id="UP000007519"/>
    </source>
</evidence>
<dbReference type="STRING" id="984262.SGRA_3460"/>
<gene>
    <name evidence="1" type="ordered locus">SGRA_3460</name>
</gene>
<protein>
    <submittedName>
        <fullName evidence="1">Uncharacterized protein</fullName>
    </submittedName>
</protein>